<reference evidence="2 3" key="1">
    <citation type="submission" date="2024-02" db="EMBL/GenBank/DDBJ databases">
        <title>A chromosome-level genome assembly of Drosophila madeirensis, a fruit fly species endemic to Madeira island.</title>
        <authorList>
            <person name="Tomihara K."/>
            <person name="Llopart A."/>
            <person name="Yamamoto D."/>
        </authorList>
    </citation>
    <scope>NUCLEOTIDE SEQUENCE [LARGE SCALE GENOMIC DNA]</scope>
    <source>
        <strain evidence="2 3">RF1</strain>
    </source>
</reference>
<evidence type="ECO:0000256" key="1">
    <source>
        <dbReference type="SAM" id="SignalP"/>
    </source>
</evidence>
<dbReference type="EMBL" id="AP029266">
    <property type="protein sequence ID" value="BFF99919.1"/>
    <property type="molecule type" value="Genomic_DNA"/>
</dbReference>
<accession>A0AAU9FUZ3</accession>
<feature type="signal peptide" evidence="1">
    <location>
        <begin position="1"/>
        <end position="18"/>
    </location>
</feature>
<name>A0AAU9FUZ3_DROMD</name>
<evidence type="ECO:0000313" key="3">
    <source>
        <dbReference type="Proteomes" id="UP001500889"/>
    </source>
</evidence>
<keyword evidence="3" id="KW-1185">Reference proteome</keyword>
<organism evidence="2 3">
    <name type="scientific">Drosophila madeirensis</name>
    <name type="common">Fruit fly</name>
    <dbReference type="NCBI Taxonomy" id="30013"/>
    <lineage>
        <taxon>Eukaryota</taxon>
        <taxon>Metazoa</taxon>
        <taxon>Ecdysozoa</taxon>
        <taxon>Arthropoda</taxon>
        <taxon>Hexapoda</taxon>
        <taxon>Insecta</taxon>
        <taxon>Pterygota</taxon>
        <taxon>Neoptera</taxon>
        <taxon>Endopterygota</taxon>
        <taxon>Diptera</taxon>
        <taxon>Brachycera</taxon>
        <taxon>Muscomorpha</taxon>
        <taxon>Ephydroidea</taxon>
        <taxon>Drosophilidae</taxon>
        <taxon>Drosophila</taxon>
        <taxon>Sophophora</taxon>
    </lineage>
</organism>
<protein>
    <submittedName>
        <fullName evidence="2">Uncharacterized protein</fullName>
    </submittedName>
</protein>
<sequence length="115" mass="13355">MIQKSALLLAVLIHLLRRLPEIPYIYTSTSAVIRLLWVRDIMPMRLQEWAGEGVEILEVLGAWLLLDVGDRWLWHDVEHGADEEDSYSHYRRLAGMIGSAVLLWKFLLNAPINYE</sequence>
<gene>
    <name evidence="2" type="ORF">DMAD_00043</name>
</gene>
<proteinExistence type="predicted"/>
<evidence type="ECO:0000313" key="2">
    <source>
        <dbReference type="EMBL" id="BFF99919.1"/>
    </source>
</evidence>
<keyword evidence="1" id="KW-0732">Signal</keyword>
<feature type="chain" id="PRO_5043560743" evidence="1">
    <location>
        <begin position="19"/>
        <end position="115"/>
    </location>
</feature>
<dbReference type="AlphaFoldDB" id="A0AAU9FUZ3"/>
<dbReference type="Proteomes" id="UP001500889">
    <property type="component" value="Chromosome A"/>
</dbReference>